<evidence type="ECO:0000313" key="1">
    <source>
        <dbReference type="EMBL" id="MBM6878284.1"/>
    </source>
</evidence>
<dbReference type="InterPro" id="IPR026906">
    <property type="entry name" value="LRR_5"/>
</dbReference>
<sequence length="503" mass="56201">MSNINDFEFNNAGWNKERWDLNYKGEDKDMVIPEELIAKAEGEFTVAISAENSNEIESISIPKNVPNVWLGTLYGARALNKITVDPENPYLKDVDGVLYTKDGKKLIKAPCQKTGKYTVPEGVEELEAFAFQNSHCDEITLPDSLKKIGTGAFQYSEMKKMIVPKGITEIEDGVFSDCRKLEEFEFLGNVKIHYMYMDMDPEMEERISGEGFTKPAECYLLACLKTYPNIDKCRRKFIAAAKRGKREKILEYLLSTAPERTAEKGTFEIEVLEDGSAEIKSYQGEESVIEIPGEIDGKQITAIGAGAFQGNEYVEKVIVPEGVTWIKNNAFQGCISLEEAVLPESCTAIGSSVFEDCKALKKADLPKGVLVLARKVFKNCRSLEKLDIPAGVIKIDDQALYYCERLMDITLPEGLIYLGKECLYACGFNYGPVLPGEWGYSKRKFAIPASVTQIDDGGEGIFAAYAKAQELFGVFEYKLILQVKKGSVAHRYAAKKKIRFELV</sequence>
<dbReference type="RefSeq" id="WP_205133955.1">
    <property type="nucleotide sequence ID" value="NZ_JACSNT010000010.1"/>
</dbReference>
<dbReference type="Proteomes" id="UP000729290">
    <property type="component" value="Unassembled WGS sequence"/>
</dbReference>
<gene>
    <name evidence="1" type="ORF">H9X83_08950</name>
</gene>
<dbReference type="Gene3D" id="3.80.10.10">
    <property type="entry name" value="Ribonuclease Inhibitor"/>
    <property type="match status" value="2"/>
</dbReference>
<dbReference type="InterPro" id="IPR032675">
    <property type="entry name" value="LRR_dom_sf"/>
</dbReference>
<organism evidence="1 2">
    <name type="scientific">Anaerotignum lactatifermentans</name>
    <dbReference type="NCBI Taxonomy" id="160404"/>
    <lineage>
        <taxon>Bacteria</taxon>
        <taxon>Bacillati</taxon>
        <taxon>Bacillota</taxon>
        <taxon>Clostridia</taxon>
        <taxon>Lachnospirales</taxon>
        <taxon>Anaerotignaceae</taxon>
        <taxon>Anaerotignum</taxon>
    </lineage>
</organism>
<keyword evidence="2" id="KW-1185">Reference proteome</keyword>
<dbReference type="EMBL" id="JACSNV010000011">
    <property type="protein sequence ID" value="MBM6878284.1"/>
    <property type="molecule type" value="Genomic_DNA"/>
</dbReference>
<proteinExistence type="predicted"/>
<accession>A0ABS2GCS2</accession>
<protein>
    <submittedName>
        <fullName evidence="1">Leucine-rich repeat domain-containing protein</fullName>
    </submittedName>
</protein>
<comment type="caution">
    <text evidence="1">The sequence shown here is derived from an EMBL/GenBank/DDBJ whole genome shotgun (WGS) entry which is preliminary data.</text>
</comment>
<dbReference type="PANTHER" id="PTHR45661">
    <property type="entry name" value="SURFACE ANTIGEN"/>
    <property type="match status" value="1"/>
</dbReference>
<evidence type="ECO:0000313" key="2">
    <source>
        <dbReference type="Proteomes" id="UP000729290"/>
    </source>
</evidence>
<dbReference type="Pfam" id="PF13306">
    <property type="entry name" value="LRR_5"/>
    <property type="match status" value="2"/>
</dbReference>
<dbReference type="InterPro" id="IPR053139">
    <property type="entry name" value="Surface_bspA-like"/>
</dbReference>
<name>A0ABS2GCS2_9FIRM</name>
<dbReference type="SUPFAM" id="SSF52058">
    <property type="entry name" value="L domain-like"/>
    <property type="match status" value="1"/>
</dbReference>
<reference evidence="1 2" key="1">
    <citation type="journal article" date="2021" name="Sci. Rep.">
        <title>The distribution of antibiotic resistance genes in chicken gut microbiota commensals.</title>
        <authorList>
            <person name="Juricova H."/>
            <person name="Matiasovicova J."/>
            <person name="Kubasova T."/>
            <person name="Cejkova D."/>
            <person name="Rychlik I."/>
        </authorList>
    </citation>
    <scope>NUCLEOTIDE SEQUENCE [LARGE SCALE GENOMIC DNA]</scope>
    <source>
        <strain evidence="1 2">An431b</strain>
    </source>
</reference>
<dbReference type="PANTHER" id="PTHR45661:SF3">
    <property type="entry name" value="IG-LIKE DOMAIN-CONTAINING PROTEIN"/>
    <property type="match status" value="1"/>
</dbReference>